<evidence type="ECO:0000256" key="2">
    <source>
        <dbReference type="SAM" id="Phobius"/>
    </source>
</evidence>
<feature type="compositionally biased region" description="Basic and acidic residues" evidence="1">
    <location>
        <begin position="246"/>
        <end position="255"/>
    </location>
</feature>
<organism evidence="4 5">
    <name type="scientific">Fusarium sporotrichioides</name>
    <dbReference type="NCBI Taxonomy" id="5514"/>
    <lineage>
        <taxon>Eukaryota</taxon>
        <taxon>Fungi</taxon>
        <taxon>Dikarya</taxon>
        <taxon>Ascomycota</taxon>
        <taxon>Pezizomycotina</taxon>
        <taxon>Sordariomycetes</taxon>
        <taxon>Hypocreomycetidae</taxon>
        <taxon>Hypocreales</taxon>
        <taxon>Nectriaceae</taxon>
        <taxon>Fusarium</taxon>
    </lineage>
</organism>
<keyword evidence="2" id="KW-0472">Membrane</keyword>
<keyword evidence="3" id="KW-0732">Signal</keyword>
<gene>
    <name evidence="4" type="ORF">FSPOR_1455</name>
</gene>
<evidence type="ECO:0000256" key="3">
    <source>
        <dbReference type="SAM" id="SignalP"/>
    </source>
</evidence>
<feature type="chain" id="PRO_5017476993" evidence="3">
    <location>
        <begin position="19"/>
        <end position="290"/>
    </location>
</feature>
<dbReference type="EMBL" id="PXOF01000022">
    <property type="protein sequence ID" value="RGP74275.1"/>
    <property type="molecule type" value="Genomic_DNA"/>
</dbReference>
<dbReference type="STRING" id="5514.A0A395SQM8"/>
<evidence type="ECO:0000313" key="4">
    <source>
        <dbReference type="EMBL" id="RGP74275.1"/>
    </source>
</evidence>
<reference evidence="4 5" key="1">
    <citation type="journal article" date="2018" name="PLoS Pathog.">
        <title>Evolution of structural diversity of trichothecenes, a family of toxins produced by plant pathogenic and entomopathogenic fungi.</title>
        <authorList>
            <person name="Proctor R.H."/>
            <person name="McCormick S.P."/>
            <person name="Kim H.S."/>
            <person name="Cardoza R.E."/>
            <person name="Stanley A.M."/>
            <person name="Lindo L."/>
            <person name="Kelly A."/>
            <person name="Brown D.W."/>
            <person name="Lee T."/>
            <person name="Vaughan M.M."/>
            <person name="Alexander N.J."/>
            <person name="Busman M."/>
            <person name="Gutierrez S."/>
        </authorList>
    </citation>
    <scope>NUCLEOTIDE SEQUENCE [LARGE SCALE GENOMIC DNA]</scope>
    <source>
        <strain evidence="4 5">NRRL 3299</strain>
    </source>
</reference>
<keyword evidence="2" id="KW-0812">Transmembrane</keyword>
<feature type="compositionally biased region" description="Low complexity" evidence="1">
    <location>
        <begin position="164"/>
        <end position="204"/>
    </location>
</feature>
<proteinExistence type="predicted"/>
<dbReference type="Proteomes" id="UP000266152">
    <property type="component" value="Unassembled WGS sequence"/>
</dbReference>
<evidence type="ECO:0000256" key="1">
    <source>
        <dbReference type="SAM" id="MobiDB-lite"/>
    </source>
</evidence>
<name>A0A395SQM8_FUSSP</name>
<feature type="region of interest" description="Disordered" evidence="1">
    <location>
        <begin position="244"/>
        <end position="264"/>
    </location>
</feature>
<dbReference type="AlphaFoldDB" id="A0A395SQM8"/>
<feature type="signal peptide" evidence="3">
    <location>
        <begin position="1"/>
        <end position="18"/>
    </location>
</feature>
<comment type="caution">
    <text evidence="4">The sequence shown here is derived from an EMBL/GenBank/DDBJ whole genome shotgun (WGS) entry which is preliminary data.</text>
</comment>
<feature type="transmembrane region" description="Helical" evidence="2">
    <location>
        <begin position="217"/>
        <end position="239"/>
    </location>
</feature>
<protein>
    <submittedName>
        <fullName evidence="4">Uncharacterized protein</fullName>
    </submittedName>
</protein>
<sequence length="290" mass="30876">MKHLQLSCLLVFVQFSLGYVLHTAIPSMTRAAFEAQSIHLEPRAISTELSTCGYLNGDPDKERTADPGFNCRVDTRNGLWGFCPTSVLTASDCGLAGFCIDRLACSSGCGMTDPNLTTFTCGRGSFCSTAILTFGIDQVYSYIACGNKNTVENYLVTPLSAKVTTTTTEQTTSQEQTSTVDSSDTSSTTSEVVEETSTQASSSSSEEKSSESPIGPIIGGVIGGLTIVCATTIGAIYLLRRNRKRDKADTPKQDTPKAFSIANEAAPQELQGGWSIVEMPAQQKSPVELA</sequence>
<keyword evidence="5" id="KW-1185">Reference proteome</keyword>
<keyword evidence="2" id="KW-1133">Transmembrane helix</keyword>
<accession>A0A395SQM8</accession>
<evidence type="ECO:0000313" key="5">
    <source>
        <dbReference type="Proteomes" id="UP000266152"/>
    </source>
</evidence>
<feature type="region of interest" description="Disordered" evidence="1">
    <location>
        <begin position="164"/>
        <end position="215"/>
    </location>
</feature>